<dbReference type="EMBL" id="BKCP01007216">
    <property type="protein sequence ID" value="GER45672.1"/>
    <property type="molecule type" value="Genomic_DNA"/>
</dbReference>
<sequence length="426" mass="49535">MTAKLRLWIHGSAPGFLAQKFNEFNLLEGRVYEITSWDLKENKINAFKLTESSHKFEFGEKTNMYEIIEDNYSSNVTWVKELVQEDGKSWNRSLLTECFRQSDVEAILNIKSLDPLLSDRWKWVLDAKAEGSDSAQRDRQIRGRSWMDPSCCSCGKEWESVEHVLLHCVRAKRIWKLAPVLRLLTQAHSNNGGGMIKLTTYILWWLWKAQNLWKFEAVWMPDDALLRAGDKVAVKKRKITRSILRMLGQFIKVVVHIVFHHVPPVVDIGYDPRSASLHWRFPFLCAYQGRMDVYHRGGHDSFFKRKHEEIEEDNGGLPTDEKVVKHIEKSPRNEQVVFDINNLERDPGLRMPISSYPVDKIDEVRRAYISYGPYQYKGEYPSSGGSGKYSRRFQASWFKIFPSWLEYSPTSDAACPDPNSDPHTRS</sequence>
<reference evidence="2" key="1">
    <citation type="journal article" date="2019" name="Curr. Biol.">
        <title>Genome Sequence of Striga asiatica Provides Insight into the Evolution of Plant Parasitism.</title>
        <authorList>
            <person name="Yoshida S."/>
            <person name="Kim S."/>
            <person name="Wafula E.K."/>
            <person name="Tanskanen J."/>
            <person name="Kim Y.M."/>
            <person name="Honaas L."/>
            <person name="Yang Z."/>
            <person name="Spallek T."/>
            <person name="Conn C.E."/>
            <person name="Ichihashi Y."/>
            <person name="Cheong K."/>
            <person name="Cui S."/>
            <person name="Der J.P."/>
            <person name="Gundlach H."/>
            <person name="Jiao Y."/>
            <person name="Hori C."/>
            <person name="Ishida J.K."/>
            <person name="Kasahara H."/>
            <person name="Kiba T."/>
            <person name="Kim M.S."/>
            <person name="Koo N."/>
            <person name="Laohavisit A."/>
            <person name="Lee Y.H."/>
            <person name="Lumba S."/>
            <person name="McCourt P."/>
            <person name="Mortimer J.C."/>
            <person name="Mutuku J.M."/>
            <person name="Nomura T."/>
            <person name="Sasaki-Sekimoto Y."/>
            <person name="Seto Y."/>
            <person name="Wang Y."/>
            <person name="Wakatake T."/>
            <person name="Sakakibara H."/>
            <person name="Demura T."/>
            <person name="Yamaguchi S."/>
            <person name="Yoneyama K."/>
            <person name="Manabe R.I."/>
            <person name="Nelson D.C."/>
            <person name="Schulman A.H."/>
            <person name="Timko M.P."/>
            <person name="dePamphilis C.W."/>
            <person name="Choi D."/>
            <person name="Shirasu K."/>
        </authorList>
    </citation>
    <scope>NUCLEOTIDE SEQUENCE [LARGE SCALE GENOMIC DNA]</scope>
    <source>
        <strain evidence="2">cv. UVA1</strain>
    </source>
</reference>
<accession>A0A5A7QLE0</accession>
<comment type="caution">
    <text evidence="1">The sequence shown here is derived from an EMBL/GenBank/DDBJ whole genome shotgun (WGS) entry which is preliminary data.</text>
</comment>
<dbReference type="Proteomes" id="UP000325081">
    <property type="component" value="Unassembled WGS sequence"/>
</dbReference>
<protein>
    <submittedName>
        <fullName evidence="1">52 kDa repressor of the inhibitor of the proteinkinase</fullName>
    </submittedName>
</protein>
<proteinExistence type="predicted"/>
<gene>
    <name evidence="1" type="ORF">STAS_22649</name>
</gene>
<keyword evidence="2" id="KW-1185">Reference proteome</keyword>
<dbReference type="AlphaFoldDB" id="A0A5A7QLE0"/>
<name>A0A5A7QLE0_STRAF</name>
<organism evidence="1 2">
    <name type="scientific">Striga asiatica</name>
    <name type="common">Asiatic witchweed</name>
    <name type="synonym">Buchnera asiatica</name>
    <dbReference type="NCBI Taxonomy" id="4170"/>
    <lineage>
        <taxon>Eukaryota</taxon>
        <taxon>Viridiplantae</taxon>
        <taxon>Streptophyta</taxon>
        <taxon>Embryophyta</taxon>
        <taxon>Tracheophyta</taxon>
        <taxon>Spermatophyta</taxon>
        <taxon>Magnoliopsida</taxon>
        <taxon>eudicotyledons</taxon>
        <taxon>Gunneridae</taxon>
        <taxon>Pentapetalae</taxon>
        <taxon>asterids</taxon>
        <taxon>lamiids</taxon>
        <taxon>Lamiales</taxon>
        <taxon>Orobanchaceae</taxon>
        <taxon>Buchnereae</taxon>
        <taxon>Striga</taxon>
    </lineage>
</organism>
<dbReference type="OrthoDB" id="912994at2759"/>
<evidence type="ECO:0000313" key="1">
    <source>
        <dbReference type="EMBL" id="GER45672.1"/>
    </source>
</evidence>
<evidence type="ECO:0000313" key="2">
    <source>
        <dbReference type="Proteomes" id="UP000325081"/>
    </source>
</evidence>